<sequence>MTEATTVYCKVCGHAKEHHDLNVHLEAGTDHARAREEAGRGHGACHDMSYGEHPCVCLEYQSWT</sequence>
<dbReference type="Proteomes" id="UP000430146">
    <property type="component" value="Unassembled WGS sequence"/>
</dbReference>
<evidence type="ECO:0000313" key="1">
    <source>
        <dbReference type="EMBL" id="CAA0134719.1"/>
    </source>
</evidence>
<organism evidence="1 2">
    <name type="scientific">Mycolicibacterium vanbaalenii</name>
    <name type="common">Mycobacterium vanbaalenii</name>
    <dbReference type="NCBI Taxonomy" id="110539"/>
    <lineage>
        <taxon>Bacteria</taxon>
        <taxon>Bacillati</taxon>
        <taxon>Actinomycetota</taxon>
        <taxon>Actinomycetes</taxon>
        <taxon>Mycobacteriales</taxon>
        <taxon>Mycobacteriaceae</taxon>
        <taxon>Mycolicibacterium</taxon>
    </lineage>
</organism>
<reference evidence="1 2" key="1">
    <citation type="submission" date="2019-11" db="EMBL/GenBank/DDBJ databases">
        <authorList>
            <person name="Holert J."/>
        </authorList>
    </citation>
    <scope>NUCLEOTIDE SEQUENCE [LARGE SCALE GENOMIC DNA]</scope>
    <source>
        <strain evidence="1">BC8_1</strain>
    </source>
</reference>
<dbReference type="RefSeq" id="WP_159234847.1">
    <property type="nucleotide sequence ID" value="NZ_CACSIP010000056.1"/>
</dbReference>
<keyword evidence="2" id="KW-1185">Reference proteome</keyword>
<proteinExistence type="predicted"/>
<protein>
    <submittedName>
        <fullName evidence="1">Uncharacterized protein</fullName>
    </submittedName>
</protein>
<evidence type="ECO:0000313" key="2">
    <source>
        <dbReference type="Proteomes" id="UP000430146"/>
    </source>
</evidence>
<name>A0A5S9R829_MYCVN</name>
<dbReference type="EMBL" id="CACSIP010000056">
    <property type="protein sequence ID" value="CAA0134719.1"/>
    <property type="molecule type" value="Genomic_DNA"/>
</dbReference>
<gene>
    <name evidence="1" type="ORF">AELLOGFF_01823</name>
</gene>
<dbReference type="AlphaFoldDB" id="A0A5S9R829"/>
<accession>A0A5S9R829</accession>
<dbReference type="OrthoDB" id="4630090at2"/>